<gene>
    <name evidence="1" type="primary">orf3</name>
</gene>
<proteinExistence type="predicted"/>
<organism evidence="1">
    <name type="scientific">Middle East respiratory syndrome-related coronavirus</name>
    <name type="common">MERS-CoV</name>
    <dbReference type="NCBI Taxonomy" id="1335626"/>
    <lineage>
        <taxon>Viruses</taxon>
        <taxon>Riboviria</taxon>
        <taxon>Orthornavirae</taxon>
        <taxon>Pisuviricota</taxon>
        <taxon>Pisoniviricetes</taxon>
        <taxon>Nidovirales</taxon>
        <taxon>Cornidovirineae</taxon>
        <taxon>Coronaviridae</taxon>
        <taxon>Orthocoronavirinae</taxon>
        <taxon>Betacoronavirus</taxon>
        <taxon>Merbecovirus</taxon>
        <taxon>Betacoronavirus cameli</taxon>
    </lineage>
</organism>
<evidence type="ECO:0000313" key="1">
    <source>
        <dbReference type="EMBL" id="AVV62538.1"/>
    </source>
</evidence>
<sequence length="106" mass="11962">MRVMRPPTLLLIITCLLFANVLSKPILSHVPEHCQSYTGKMLLACIKQRKLETVSMYGNMVTYVSVSTGEFEVTTDRDSQSSHTNFYNQTAPFTLINELYGLRVSA</sequence>
<reference evidence="1" key="1">
    <citation type="submission" date="2017-10" db="EMBL/GenBank/DDBJ databases">
        <authorList>
            <person name="Banno H."/>
            <person name="Chua N.-H."/>
        </authorList>
    </citation>
    <scope>NUCLEOTIDE SEQUENCE</scope>
    <source>
        <strain evidence="1">NL140422</strain>
    </source>
</reference>
<name>A0A2R4KP89_MERS</name>
<accession>A0A2R4KP89</accession>
<dbReference type="EMBL" id="MG021452">
    <property type="protein sequence ID" value="AVV62538.1"/>
    <property type="molecule type" value="Genomic_RNA"/>
</dbReference>
<protein>
    <submittedName>
        <fullName evidence="1">ORF3</fullName>
    </submittedName>
</protein>
<reference evidence="1" key="2">
    <citation type="journal article" date="2018" name="J. Virol.">
        <title>Discovery of novel bat coronaviruses in south China that use the same receptor as MERS coronavirus.</title>
        <authorList>
            <person name="Luo C.M."/>
            <person name="Wang N."/>
            <person name="Yang X.L."/>
            <person name="Liu H.Z."/>
            <person name="Zhang W."/>
            <person name="Li B."/>
            <person name="Zhang W."/>
            <person name="Hu B."/>
            <person name="Peng C."/>
            <person name="Geng Q.B."/>
            <person name="Zhu G.J."/>
            <person name="Li F."/>
            <person name="Shi Z.L."/>
        </authorList>
    </citation>
    <scope>NUCLEOTIDE SEQUENCE</scope>
    <source>
        <strain evidence="1">NL140422</strain>
    </source>
</reference>